<dbReference type="Proteomes" id="UP000050417">
    <property type="component" value="Unassembled WGS sequence"/>
</dbReference>
<organism evidence="4 5">
    <name type="scientific">Ornatilinea apprima</name>
    <dbReference type="NCBI Taxonomy" id="1134406"/>
    <lineage>
        <taxon>Bacteria</taxon>
        <taxon>Bacillati</taxon>
        <taxon>Chloroflexota</taxon>
        <taxon>Anaerolineae</taxon>
        <taxon>Anaerolineales</taxon>
        <taxon>Anaerolineaceae</taxon>
        <taxon>Ornatilinea</taxon>
    </lineage>
</organism>
<evidence type="ECO:0000256" key="2">
    <source>
        <dbReference type="PROSITE-ProRule" id="PRU00169"/>
    </source>
</evidence>
<accession>A0A0P6XL59</accession>
<sequence>MEQGWLYKENGVSADTHAKILYIEDDQEMIDLVSLILSRRGYEVKGAQGGRNGLEAIRNESFDLVLLDLMMPDLDGWDLYHILKSDEKTRDVPVIVITAKSQPIDKVLGLYIAKVEDYISKPFHPNELVASVEKVLSITPLT</sequence>
<evidence type="ECO:0000313" key="4">
    <source>
        <dbReference type="EMBL" id="KPL81004.1"/>
    </source>
</evidence>
<dbReference type="EMBL" id="LGCL01000002">
    <property type="protein sequence ID" value="KPL81004.1"/>
    <property type="molecule type" value="Genomic_DNA"/>
</dbReference>
<dbReference type="PANTHER" id="PTHR44591">
    <property type="entry name" value="STRESS RESPONSE REGULATOR PROTEIN 1"/>
    <property type="match status" value="1"/>
</dbReference>
<dbReference type="OrthoDB" id="9800897at2"/>
<name>A0A0P6XL59_9CHLR</name>
<dbReference type="PANTHER" id="PTHR44591:SF3">
    <property type="entry name" value="RESPONSE REGULATORY DOMAIN-CONTAINING PROTEIN"/>
    <property type="match status" value="1"/>
</dbReference>
<dbReference type="SMART" id="SM00448">
    <property type="entry name" value="REC"/>
    <property type="match status" value="1"/>
</dbReference>
<keyword evidence="1 2" id="KW-0597">Phosphoprotein</keyword>
<dbReference type="InterPro" id="IPR050595">
    <property type="entry name" value="Bact_response_regulator"/>
</dbReference>
<dbReference type="GO" id="GO:0000160">
    <property type="term" value="P:phosphorelay signal transduction system"/>
    <property type="evidence" value="ECO:0007669"/>
    <property type="project" value="InterPro"/>
</dbReference>
<dbReference type="InterPro" id="IPR011006">
    <property type="entry name" value="CheY-like_superfamily"/>
</dbReference>
<dbReference type="Pfam" id="PF00072">
    <property type="entry name" value="Response_reg"/>
    <property type="match status" value="1"/>
</dbReference>
<dbReference type="Gene3D" id="3.40.50.2300">
    <property type="match status" value="1"/>
</dbReference>
<proteinExistence type="predicted"/>
<dbReference type="STRING" id="1134406.ADN00_00180"/>
<evidence type="ECO:0000313" key="5">
    <source>
        <dbReference type="Proteomes" id="UP000050417"/>
    </source>
</evidence>
<dbReference type="InterPro" id="IPR001789">
    <property type="entry name" value="Sig_transdc_resp-reg_receiver"/>
</dbReference>
<protein>
    <submittedName>
        <fullName evidence="4">Chemotaxis protein CheY</fullName>
    </submittedName>
</protein>
<dbReference type="PROSITE" id="PS50110">
    <property type="entry name" value="RESPONSE_REGULATORY"/>
    <property type="match status" value="1"/>
</dbReference>
<dbReference type="AlphaFoldDB" id="A0A0P6XL59"/>
<feature type="domain" description="Response regulatory" evidence="3">
    <location>
        <begin position="19"/>
        <end position="136"/>
    </location>
</feature>
<comment type="caution">
    <text evidence="4">The sequence shown here is derived from an EMBL/GenBank/DDBJ whole genome shotgun (WGS) entry which is preliminary data.</text>
</comment>
<reference evidence="4 5" key="1">
    <citation type="submission" date="2015-07" db="EMBL/GenBank/DDBJ databases">
        <title>Genome sequence of Ornatilinea apprima DSM 23815.</title>
        <authorList>
            <person name="Hemp J."/>
            <person name="Ward L.M."/>
            <person name="Pace L.A."/>
            <person name="Fischer W.W."/>
        </authorList>
    </citation>
    <scope>NUCLEOTIDE SEQUENCE [LARGE SCALE GENOMIC DNA]</scope>
    <source>
        <strain evidence="4 5">P3M-1</strain>
    </source>
</reference>
<gene>
    <name evidence="4" type="ORF">ADN00_00180</name>
</gene>
<keyword evidence="5" id="KW-1185">Reference proteome</keyword>
<evidence type="ECO:0000256" key="1">
    <source>
        <dbReference type="ARBA" id="ARBA00022553"/>
    </source>
</evidence>
<evidence type="ECO:0000259" key="3">
    <source>
        <dbReference type="PROSITE" id="PS50110"/>
    </source>
</evidence>
<feature type="modified residue" description="4-aspartylphosphate" evidence="2">
    <location>
        <position position="68"/>
    </location>
</feature>
<dbReference type="SUPFAM" id="SSF52172">
    <property type="entry name" value="CheY-like"/>
    <property type="match status" value="1"/>
</dbReference>